<gene>
    <name evidence="2" type="ORF">AB0D95_22425</name>
</gene>
<feature type="compositionally biased region" description="Basic and acidic residues" evidence="1">
    <location>
        <begin position="351"/>
        <end position="370"/>
    </location>
</feature>
<evidence type="ECO:0000313" key="2">
    <source>
        <dbReference type="EMBL" id="MEU9579993.1"/>
    </source>
</evidence>
<organism evidence="2 3">
    <name type="scientific">Streptomyces chilikensis</name>
    <dbReference type="NCBI Taxonomy" id="1194079"/>
    <lineage>
        <taxon>Bacteria</taxon>
        <taxon>Bacillati</taxon>
        <taxon>Actinomycetota</taxon>
        <taxon>Actinomycetes</taxon>
        <taxon>Kitasatosporales</taxon>
        <taxon>Streptomycetaceae</taxon>
        <taxon>Streptomyces</taxon>
    </lineage>
</organism>
<feature type="compositionally biased region" description="Gly residues" evidence="1">
    <location>
        <begin position="1124"/>
        <end position="1137"/>
    </location>
</feature>
<dbReference type="InterPro" id="IPR009003">
    <property type="entry name" value="Peptidase_S1_PA"/>
</dbReference>
<dbReference type="SUPFAM" id="SSF52540">
    <property type="entry name" value="P-loop containing nucleoside triphosphate hydrolases"/>
    <property type="match status" value="1"/>
</dbReference>
<feature type="region of interest" description="Disordered" evidence="1">
    <location>
        <begin position="1110"/>
        <end position="1137"/>
    </location>
</feature>
<name>A0ABV3EVA7_9ACTN</name>
<protein>
    <submittedName>
        <fullName evidence="2">Trypsin-like peptidase domain-containing protein</fullName>
    </submittedName>
</protein>
<proteinExistence type="predicted"/>
<comment type="caution">
    <text evidence="2">The sequence shown here is derived from an EMBL/GenBank/DDBJ whole genome shotgun (WGS) entry which is preliminary data.</text>
</comment>
<feature type="compositionally biased region" description="Low complexity" evidence="1">
    <location>
        <begin position="1114"/>
        <end position="1123"/>
    </location>
</feature>
<dbReference type="InterPro" id="IPR027417">
    <property type="entry name" value="P-loop_NTPase"/>
</dbReference>
<keyword evidence="3" id="KW-1185">Reference proteome</keyword>
<sequence length="1137" mass="117578">MAGAHEGTEDVRRPDGVRAVPEAALVTLCDPAGRPRGTGFAADHHGTLITAHEVVDGLTRLLVRAGDRTLATADGAITPLPVLGLALVRAEGLGAAPLPVSPRAAVGPGAYVRIVAAGLREARVLGVTDAAHRTHVLRGVLELAIGTAGREALRPGGGAAGGPVLDPVTGAVLGVVGTGLRTCPAGAAPDTGAGPDPLGGHRAAGYALPLRAATGPLAELLARNAATVPAYGPDLNLAAVVELTATSAASDGPARGPVEPVPRTDVEREFAAFERGGAVVLGLVGAPGSGRTTALAELAARRHRATGAAAPTLWLRGADLRDGDTSVADAARRALDRAGRIAAAARFPHSRTGDPGEPRPGEAGRGEAGRGEAELLAAGLGDLSPERLARIAREAGRPLLIVLDGPEEMPPLLAHRMPAWTEGTADWLRAHGARMAVGCRSEYWERAGAEFPPELLHGPAGDAARTGTLPPCVRLGDLTAEEGRLARERFRVPEGVLGGVDARHPLTLRLLAGVRTALPDAEDRRLTRHEVFSAHLDLACLRVAVRLAAAGGQRGAAIRRLAAKVAGQVHEAARRSLGPGQGGLDREAFEAVFPWGPAPARLGGGTGWARAVLTEGLLVPAGAGYRFADEEFADWLQGLHLDVDEALRALVLRRGAGEATGHPLPVPRHRIGPVVQALLHLGRDRGPAELSRRLGALAAATETSTDTWWAARLLAGTLLGLPDASPYTALLRRLADRIAARQREGRPAPEEFGPDFWTSVPLDTGERFGLLHRLVVTAPAGTGSRWLDAAARLLAEDPAPAQRQLTHWFDDARPLPAAPHATVAAAAQALLYAHRHRGLDDLTEALTDCAHPKAAELLAVLAEEEPSALCRAVDRWAHDPRTARRVAAVAHGRLAARHVRSDADRDLLRYAALALLARPEDAALHGGALAVLVRDPRTRGRHLPDALRRFVAGDPQLPAEALVPALATHPEPVLDAFRDRLRQPGGGEALDALAEVTAPALARRIAALIREAVRGCGPARGATSVAAAVAGYVDRRLDHGPAVRAVLLPLVTGLIADGPPPVRAALAAVLARPGAPASRPLRQELLARLLAGEDEPVTAAVVPAVAARTQGPRPAEGTVEGAVEGAGAGAAAGAPAG</sequence>
<reference evidence="2 3" key="1">
    <citation type="submission" date="2024-06" db="EMBL/GenBank/DDBJ databases">
        <title>The Natural Products Discovery Center: Release of the First 8490 Sequenced Strains for Exploring Actinobacteria Biosynthetic Diversity.</title>
        <authorList>
            <person name="Kalkreuter E."/>
            <person name="Kautsar S.A."/>
            <person name="Yang D."/>
            <person name="Bader C.D."/>
            <person name="Teijaro C.N."/>
            <person name="Fluegel L."/>
            <person name="Davis C.M."/>
            <person name="Simpson J.R."/>
            <person name="Lauterbach L."/>
            <person name="Steele A.D."/>
            <person name="Gui C."/>
            <person name="Meng S."/>
            <person name="Li G."/>
            <person name="Viehrig K."/>
            <person name="Ye F."/>
            <person name="Su P."/>
            <person name="Kiefer A.F."/>
            <person name="Nichols A."/>
            <person name="Cepeda A.J."/>
            <person name="Yan W."/>
            <person name="Fan B."/>
            <person name="Jiang Y."/>
            <person name="Adhikari A."/>
            <person name="Zheng C.-J."/>
            <person name="Schuster L."/>
            <person name="Cowan T.M."/>
            <person name="Smanski M.J."/>
            <person name="Chevrette M.G."/>
            <person name="De Carvalho L.P.S."/>
            <person name="Shen B."/>
        </authorList>
    </citation>
    <scope>NUCLEOTIDE SEQUENCE [LARGE SCALE GENOMIC DNA]</scope>
    <source>
        <strain evidence="2 3">NPDC048117</strain>
    </source>
</reference>
<dbReference type="RefSeq" id="WP_359275368.1">
    <property type="nucleotide sequence ID" value="NZ_JBEZNA010000061.1"/>
</dbReference>
<feature type="region of interest" description="Disordered" evidence="1">
    <location>
        <begin position="343"/>
        <end position="370"/>
    </location>
</feature>
<dbReference type="Pfam" id="PF13365">
    <property type="entry name" value="Trypsin_2"/>
    <property type="match status" value="1"/>
</dbReference>
<dbReference type="Gene3D" id="2.40.10.120">
    <property type="match status" value="1"/>
</dbReference>
<accession>A0ABV3EVA7</accession>
<evidence type="ECO:0000313" key="3">
    <source>
        <dbReference type="Proteomes" id="UP001551584"/>
    </source>
</evidence>
<evidence type="ECO:0000256" key="1">
    <source>
        <dbReference type="SAM" id="MobiDB-lite"/>
    </source>
</evidence>
<dbReference type="Proteomes" id="UP001551584">
    <property type="component" value="Unassembled WGS sequence"/>
</dbReference>
<dbReference type="EMBL" id="JBEZNA010000061">
    <property type="protein sequence ID" value="MEU9579993.1"/>
    <property type="molecule type" value="Genomic_DNA"/>
</dbReference>
<dbReference type="SUPFAM" id="SSF50494">
    <property type="entry name" value="Trypsin-like serine proteases"/>
    <property type="match status" value="1"/>
</dbReference>